<dbReference type="InterPro" id="IPR036396">
    <property type="entry name" value="Cyt_P450_sf"/>
</dbReference>
<keyword evidence="6" id="KW-0560">Oxidoreductase</keyword>
<proteinExistence type="inferred from homology"/>
<protein>
    <submittedName>
        <fullName evidence="8">Cytochrome P450</fullName>
    </submittedName>
</protein>
<dbReference type="GO" id="GO:0020037">
    <property type="term" value="F:heme binding"/>
    <property type="evidence" value="ECO:0007669"/>
    <property type="project" value="InterPro"/>
</dbReference>
<dbReference type="InterPro" id="IPR001128">
    <property type="entry name" value="Cyt_P450"/>
</dbReference>
<evidence type="ECO:0000313" key="9">
    <source>
        <dbReference type="Proteomes" id="UP000799538"/>
    </source>
</evidence>
<dbReference type="GO" id="GO:0004497">
    <property type="term" value="F:monooxygenase activity"/>
    <property type="evidence" value="ECO:0007669"/>
    <property type="project" value="UniProtKB-KW"/>
</dbReference>
<dbReference type="CDD" id="cd11070">
    <property type="entry name" value="CYP56-like"/>
    <property type="match status" value="1"/>
</dbReference>
<dbReference type="PRINTS" id="PR00463">
    <property type="entry name" value="EP450I"/>
</dbReference>
<dbReference type="Proteomes" id="UP000799538">
    <property type="component" value="Unassembled WGS sequence"/>
</dbReference>
<keyword evidence="4 5" id="KW-0408">Iron</keyword>
<comment type="cofactor">
    <cofactor evidence="1 5">
        <name>heme</name>
        <dbReference type="ChEBI" id="CHEBI:30413"/>
    </cofactor>
</comment>
<dbReference type="PRINTS" id="PR00385">
    <property type="entry name" value="P450"/>
</dbReference>
<dbReference type="Gene3D" id="1.10.630.10">
    <property type="entry name" value="Cytochrome P450"/>
    <property type="match status" value="1"/>
</dbReference>
<dbReference type="GO" id="GO:0005506">
    <property type="term" value="F:iron ion binding"/>
    <property type="evidence" value="ECO:0007669"/>
    <property type="project" value="InterPro"/>
</dbReference>
<evidence type="ECO:0000256" key="2">
    <source>
        <dbReference type="ARBA" id="ARBA00010617"/>
    </source>
</evidence>
<evidence type="ECO:0000256" key="6">
    <source>
        <dbReference type="RuleBase" id="RU000461"/>
    </source>
</evidence>
<evidence type="ECO:0000256" key="7">
    <source>
        <dbReference type="SAM" id="MobiDB-lite"/>
    </source>
</evidence>
<evidence type="ECO:0000256" key="1">
    <source>
        <dbReference type="ARBA" id="ARBA00001971"/>
    </source>
</evidence>
<evidence type="ECO:0000256" key="3">
    <source>
        <dbReference type="ARBA" id="ARBA00022723"/>
    </source>
</evidence>
<sequence>MSAIGWGLLGLFVLYWGNYFRCLQKNLNDARQSGLPYVITPIYFLNRKWLVQSRLWLPLLRKLPAPLRGLWVDMLDNEWVWKIKRKPFDMLNCNAFLVVAPGKNSLFVADAEAISQIAIRRNDFPKPVQIYTSVDIFGKNVVSTEGSIWRHHRKITSPPFTEKNNHMVWQESLHQAQSMIAAWFQDGKEESKPVIDVSGAAMRLSLHVISKAGFGVRLYWPHEEQQLKGKVGEIPEGHTMTYKDALSTLLENIVAAFLLPQWVLKYAPFKVTRDCYEALTNWRQYMQEMYDAKKAEFSSGTAPDSGMDLMGALVKGAGIGSDPSNAEKGTGQLLTDSEILGNAFVFILAGHETAANTIHFSLLLLAMNPSSQRRLQRDLDDIFGKRPVSQWNYDEDIPRLFGSMAGAVMNEELRLVPPVVAIPKTTLDPQPLTVDGKRVTIPAGTMINLTTVAAHTDKRHWPVVSPTPNPTDAARDADLLQFKPERWLLDGSATPVPGASSSTQAKDDEADRGDDIGGPQSSDTSSALFKPPRGAYLPFSEGYRACLGRRFAQVEVLAVLAVLFREYSVELAVEEILGEQFPFPTGEEEVQDLKREGTGREEWDAARGRAEGLFETAMGTIITLQMREGKVPVRIVRRGRERFDY</sequence>
<dbReference type="PANTHER" id="PTHR24305:SF166">
    <property type="entry name" value="CYTOCHROME P450 12A4, MITOCHONDRIAL-RELATED"/>
    <property type="match status" value="1"/>
</dbReference>
<dbReference type="InterPro" id="IPR017972">
    <property type="entry name" value="Cyt_P450_CS"/>
</dbReference>
<dbReference type="PANTHER" id="PTHR24305">
    <property type="entry name" value="CYTOCHROME P450"/>
    <property type="match status" value="1"/>
</dbReference>
<dbReference type="Pfam" id="PF00067">
    <property type="entry name" value="p450"/>
    <property type="match status" value="1"/>
</dbReference>
<reference evidence="9" key="1">
    <citation type="journal article" date="2020" name="Stud. Mycol.">
        <title>101 Dothideomycetes genomes: A test case for predicting lifestyles and emergence of pathogens.</title>
        <authorList>
            <person name="Haridas S."/>
            <person name="Albert R."/>
            <person name="Binder M."/>
            <person name="Bloem J."/>
            <person name="LaButti K."/>
            <person name="Salamov A."/>
            <person name="Andreopoulos B."/>
            <person name="Baker S."/>
            <person name="Barry K."/>
            <person name="Bills G."/>
            <person name="Bluhm B."/>
            <person name="Cannon C."/>
            <person name="Castanera R."/>
            <person name="Culley D."/>
            <person name="Daum C."/>
            <person name="Ezra D."/>
            <person name="Gonzalez J."/>
            <person name="Henrissat B."/>
            <person name="Kuo A."/>
            <person name="Liang C."/>
            <person name="Lipzen A."/>
            <person name="Lutzoni F."/>
            <person name="Magnuson J."/>
            <person name="Mondo S."/>
            <person name="Nolan M."/>
            <person name="Ohm R."/>
            <person name="Pangilinan J."/>
            <person name="Park H.-J."/>
            <person name="Ramirez L."/>
            <person name="Alfaro M."/>
            <person name="Sun H."/>
            <person name="Tritt A."/>
            <person name="Yoshinaga Y."/>
            <person name="Zwiers L.-H."/>
            <person name="Turgeon B."/>
            <person name="Goodwin S."/>
            <person name="Spatafora J."/>
            <person name="Crous P."/>
            <person name="Grigoriev I."/>
        </authorList>
    </citation>
    <scope>NUCLEOTIDE SEQUENCE [LARGE SCALE GENOMIC DNA]</scope>
    <source>
        <strain evidence="9">CECT 20119</strain>
    </source>
</reference>
<feature type="compositionally biased region" description="Basic and acidic residues" evidence="7">
    <location>
        <begin position="505"/>
        <end position="515"/>
    </location>
</feature>
<name>A0A6A6GQ51_9PEZI</name>
<keyword evidence="3 5" id="KW-0479">Metal-binding</keyword>
<dbReference type="OrthoDB" id="1470350at2759"/>
<dbReference type="InterPro" id="IPR050121">
    <property type="entry name" value="Cytochrome_P450_monoxygenase"/>
</dbReference>
<dbReference type="AlphaFoldDB" id="A0A6A6GQ51"/>
<feature type="region of interest" description="Disordered" evidence="7">
    <location>
        <begin position="491"/>
        <end position="529"/>
    </location>
</feature>
<dbReference type="InterPro" id="IPR002401">
    <property type="entry name" value="Cyt_P450_E_grp-I"/>
</dbReference>
<evidence type="ECO:0000256" key="4">
    <source>
        <dbReference type="ARBA" id="ARBA00023004"/>
    </source>
</evidence>
<dbReference type="GO" id="GO:0016705">
    <property type="term" value="F:oxidoreductase activity, acting on paired donors, with incorporation or reduction of molecular oxygen"/>
    <property type="evidence" value="ECO:0007669"/>
    <property type="project" value="InterPro"/>
</dbReference>
<organism evidence="8 9">
    <name type="scientific">Elsinoe ampelina</name>
    <dbReference type="NCBI Taxonomy" id="302913"/>
    <lineage>
        <taxon>Eukaryota</taxon>
        <taxon>Fungi</taxon>
        <taxon>Dikarya</taxon>
        <taxon>Ascomycota</taxon>
        <taxon>Pezizomycotina</taxon>
        <taxon>Dothideomycetes</taxon>
        <taxon>Dothideomycetidae</taxon>
        <taxon>Myriangiales</taxon>
        <taxon>Elsinoaceae</taxon>
        <taxon>Elsinoe</taxon>
    </lineage>
</organism>
<dbReference type="PROSITE" id="PS00086">
    <property type="entry name" value="CYTOCHROME_P450"/>
    <property type="match status" value="1"/>
</dbReference>
<evidence type="ECO:0000256" key="5">
    <source>
        <dbReference type="PIRSR" id="PIRSR602401-1"/>
    </source>
</evidence>
<keyword evidence="6" id="KW-0503">Monooxygenase</keyword>
<dbReference type="EMBL" id="ML992501">
    <property type="protein sequence ID" value="KAF2227876.1"/>
    <property type="molecule type" value="Genomic_DNA"/>
</dbReference>
<keyword evidence="9" id="KW-1185">Reference proteome</keyword>
<keyword evidence="5 6" id="KW-0349">Heme</keyword>
<feature type="binding site" description="axial binding residue" evidence="5">
    <location>
        <position position="546"/>
    </location>
    <ligand>
        <name>heme</name>
        <dbReference type="ChEBI" id="CHEBI:30413"/>
    </ligand>
    <ligandPart>
        <name>Fe</name>
        <dbReference type="ChEBI" id="CHEBI:18248"/>
    </ligandPart>
</feature>
<evidence type="ECO:0000313" key="8">
    <source>
        <dbReference type="EMBL" id="KAF2227876.1"/>
    </source>
</evidence>
<gene>
    <name evidence="8" type="ORF">BDZ85DRAFT_8812</name>
</gene>
<comment type="similarity">
    <text evidence="2 6">Belongs to the cytochrome P450 family.</text>
</comment>
<dbReference type="SUPFAM" id="SSF48264">
    <property type="entry name" value="Cytochrome P450"/>
    <property type="match status" value="1"/>
</dbReference>
<accession>A0A6A6GQ51</accession>